<reference evidence="2" key="1">
    <citation type="submission" date="2022-11" db="UniProtKB">
        <authorList>
            <consortium name="WormBaseParasite"/>
        </authorList>
    </citation>
    <scope>IDENTIFICATION</scope>
</reference>
<proteinExistence type="predicted"/>
<dbReference type="Proteomes" id="UP000887576">
    <property type="component" value="Unplaced"/>
</dbReference>
<name>A0AC34Q5L9_9BILA</name>
<protein>
    <submittedName>
        <fullName evidence="2">Rgp1</fullName>
    </submittedName>
</protein>
<evidence type="ECO:0000313" key="1">
    <source>
        <dbReference type="Proteomes" id="UP000887576"/>
    </source>
</evidence>
<dbReference type="WBParaSite" id="JU765_v2.g13235.t1">
    <property type="protein sequence ID" value="JU765_v2.g13235.t1"/>
    <property type="gene ID" value="JU765_v2.g13235"/>
</dbReference>
<sequence>MVGIRVDAHVDRENAIFLTGETITVHVTLRNIVQNKNSLAWGCVQLHCDQILGKFVGNSSDEKPKSIKSETALPTGKTSIFSSKPSIIFCDVQLNPSEVLEYSSRFDIPFSVPPSFKGNFVKYFWYVTVAVQHVDTPVKMLQLPLRVINLSVAIDLPPLVNENPFLYEATKNPPLLEFAKSAIDEITSTKIHKYFKINDGNATFAMVAIFRNNFKLGDDVICRITFDTLSKVRCSVLTLRLETVEEDLSNPNSAPFVQVHAVKYVVTMFMKDCHCLLSIPGNGVPSFENDTIRLSWRLHFDFLVGNAVSTGSKTGTSSVDKYLNCERIAWDHGITVFAANPFNVNLAYTQSTQSVSDTV</sequence>
<evidence type="ECO:0000313" key="2">
    <source>
        <dbReference type="WBParaSite" id="JU765_v2.g13235.t1"/>
    </source>
</evidence>
<organism evidence="1 2">
    <name type="scientific">Panagrolaimus sp. JU765</name>
    <dbReference type="NCBI Taxonomy" id="591449"/>
    <lineage>
        <taxon>Eukaryota</taxon>
        <taxon>Metazoa</taxon>
        <taxon>Ecdysozoa</taxon>
        <taxon>Nematoda</taxon>
        <taxon>Chromadorea</taxon>
        <taxon>Rhabditida</taxon>
        <taxon>Tylenchina</taxon>
        <taxon>Panagrolaimomorpha</taxon>
        <taxon>Panagrolaimoidea</taxon>
        <taxon>Panagrolaimidae</taxon>
        <taxon>Panagrolaimus</taxon>
    </lineage>
</organism>
<accession>A0AC34Q5L9</accession>